<evidence type="ECO:0000256" key="1">
    <source>
        <dbReference type="SAM" id="MobiDB-lite"/>
    </source>
</evidence>
<evidence type="ECO:0000313" key="3">
    <source>
        <dbReference type="EMBL" id="CAJ1938695.1"/>
    </source>
</evidence>
<feature type="region of interest" description="Disordered" evidence="1">
    <location>
        <begin position="131"/>
        <end position="159"/>
    </location>
</feature>
<gene>
    <name evidence="3" type="ORF">CYCCA115_LOCUS6237</name>
</gene>
<reference evidence="3" key="1">
    <citation type="submission" date="2023-08" db="EMBL/GenBank/DDBJ databases">
        <authorList>
            <person name="Audoor S."/>
            <person name="Bilcke G."/>
        </authorList>
    </citation>
    <scope>NUCLEOTIDE SEQUENCE</scope>
</reference>
<comment type="caution">
    <text evidence="3">The sequence shown here is derived from an EMBL/GenBank/DDBJ whole genome shotgun (WGS) entry which is preliminary data.</text>
</comment>
<dbReference type="AlphaFoldDB" id="A0AAD2CPZ2"/>
<feature type="transmembrane region" description="Helical" evidence="2">
    <location>
        <begin position="572"/>
        <end position="592"/>
    </location>
</feature>
<feature type="transmembrane region" description="Helical" evidence="2">
    <location>
        <begin position="754"/>
        <end position="778"/>
    </location>
</feature>
<keyword evidence="4" id="KW-1185">Reference proteome</keyword>
<feature type="transmembrane region" description="Helical" evidence="2">
    <location>
        <begin position="818"/>
        <end position="839"/>
    </location>
</feature>
<keyword evidence="2" id="KW-0472">Membrane</keyword>
<protein>
    <submittedName>
        <fullName evidence="3">Uncharacterized protein</fullName>
    </submittedName>
</protein>
<feature type="transmembrane region" description="Helical" evidence="2">
    <location>
        <begin position="450"/>
        <end position="475"/>
    </location>
</feature>
<accession>A0AAD2CPZ2</accession>
<evidence type="ECO:0000256" key="2">
    <source>
        <dbReference type="SAM" id="Phobius"/>
    </source>
</evidence>
<dbReference type="EMBL" id="CAKOGP040000757">
    <property type="protein sequence ID" value="CAJ1938695.1"/>
    <property type="molecule type" value="Genomic_DNA"/>
</dbReference>
<proteinExistence type="predicted"/>
<name>A0AAD2CPZ2_9STRA</name>
<sequence length="1025" mass="114150">MATFEEPIGPLADLSELLYVVALHQAEIEYREDVSVNAVDISLFLISRYGVQCSPENVENIILKDVAGKKNGNVLVTQQGDANQGSPETKHESMAEDMSIFLRSKFGVTIQAEDLKKLLADEKLTRIKDEEIQAVEQPKDQVKKDSSSSEVQKSADENDDIQKMDLMELVAMLMIPEFRKLQLSKSEGSAYKSSESFDFVVNTIIHDLASFGSSKQPSLEVTPSMVRDLFLRYGENTLAQDKELIEEMVKAARTGLDDNAKAFLDSSTFTKALTQDIQHYNVDSEGSISTNYADVFGNQNITKEADETGFVSKSTAETIDLVAHTYFCRIQMMLNWLFFVFTYFAYIYGMTPSFSKNCGRFEFMSSWPENKPQAGCNIANSILDWLIIFGLISVAGMLFVGLGSIGNNLKQHHLGPSLFAMAFLIFLTVYFPLTYGLVVPGKEPSTFIRLVALAMGFMTTLARLRLMAIACLTSVNPSIVPFTSLKSEAAIKNSSALKVGKLQENAFAVHEKLTESSAIRSYFGQALSNFSKLDPQYRKRFNGDKCRQDFMSGRIVNEDGIFLSGRLLSGNLAQLLLCVAIMGFGVTATRYVRDNFIPMDERENKVAESLEAVISLAADQSLVQEAVDRTLKIVVLYVVRVLYFLDNAGLLRLDCILLSTFLQTFCERAFYDDEDDGDFACSLFSSAPEQLCESLDPIFRPTTPLGKAVEFDGFVSVINTTSLVDPFAKAVSEAMSGNIASQINILYPRHRDMVVVPVAVAAGVATLCSLVITMLFLLSITATTLKLRTGVIQSVCDPNMRRLYTLNANSGNQIFGSMFWGIIASSVLVGGIVGFVVFISMWQVTAYLMMQAVALCIGISATLFFKWLIKRTCRSKLYRGFYRNNPLRANLAELVNESFNFATSMAFAVIRMFKLLFLAAFYVGRIDTKFLAPSANKFLGGKVHIDIFPDFFIADILSTEAHRHPYMERLGTMYLYKLKYGAEFATRAGSAWRLLFVTALMPWLQKYRIASRRMIKEESGSVHSA</sequence>
<feature type="transmembrane region" description="Helical" evidence="2">
    <location>
        <begin position="333"/>
        <end position="351"/>
    </location>
</feature>
<keyword evidence="2" id="KW-0812">Transmembrane</keyword>
<keyword evidence="2" id="KW-1133">Transmembrane helix</keyword>
<evidence type="ECO:0000313" key="4">
    <source>
        <dbReference type="Proteomes" id="UP001295423"/>
    </source>
</evidence>
<feature type="transmembrane region" description="Helical" evidence="2">
    <location>
        <begin position="846"/>
        <end position="869"/>
    </location>
</feature>
<organism evidence="3 4">
    <name type="scientific">Cylindrotheca closterium</name>
    <dbReference type="NCBI Taxonomy" id="2856"/>
    <lineage>
        <taxon>Eukaryota</taxon>
        <taxon>Sar</taxon>
        <taxon>Stramenopiles</taxon>
        <taxon>Ochrophyta</taxon>
        <taxon>Bacillariophyta</taxon>
        <taxon>Bacillariophyceae</taxon>
        <taxon>Bacillariophycidae</taxon>
        <taxon>Bacillariales</taxon>
        <taxon>Bacillariaceae</taxon>
        <taxon>Cylindrotheca</taxon>
    </lineage>
</organism>
<feature type="transmembrane region" description="Helical" evidence="2">
    <location>
        <begin position="385"/>
        <end position="406"/>
    </location>
</feature>
<feature type="transmembrane region" description="Helical" evidence="2">
    <location>
        <begin position="418"/>
        <end position="438"/>
    </location>
</feature>
<dbReference type="Proteomes" id="UP001295423">
    <property type="component" value="Unassembled WGS sequence"/>
</dbReference>
<feature type="transmembrane region" description="Helical" evidence="2">
    <location>
        <begin position="901"/>
        <end position="923"/>
    </location>
</feature>